<dbReference type="InterPro" id="IPR048229">
    <property type="entry name" value="GalB-like"/>
</dbReference>
<feature type="domain" description="DUF4982" evidence="7">
    <location>
        <begin position="697"/>
        <end position="756"/>
    </location>
</feature>
<dbReference type="InterPro" id="IPR008964">
    <property type="entry name" value="Invasin/intimin_cell_adhesion"/>
</dbReference>
<protein>
    <submittedName>
        <fullName evidence="9">Glycoside hydrolase</fullName>
    </submittedName>
</protein>
<dbReference type="PANTHER" id="PTHR42732">
    <property type="entry name" value="BETA-GALACTOSIDASE"/>
    <property type="match status" value="1"/>
</dbReference>
<dbReference type="GO" id="GO:0005975">
    <property type="term" value="P:carbohydrate metabolic process"/>
    <property type="evidence" value="ECO:0007669"/>
    <property type="project" value="InterPro"/>
</dbReference>
<dbReference type="InterPro" id="IPR036156">
    <property type="entry name" value="Beta-gal/glucu_dom_sf"/>
</dbReference>
<dbReference type="EMBL" id="MU006784">
    <property type="protein sequence ID" value="KAF2640827.1"/>
    <property type="molecule type" value="Genomic_DNA"/>
</dbReference>
<dbReference type="GO" id="GO:0004553">
    <property type="term" value="F:hydrolase activity, hydrolyzing O-glycosyl compounds"/>
    <property type="evidence" value="ECO:0007669"/>
    <property type="project" value="InterPro"/>
</dbReference>
<dbReference type="Gene3D" id="2.60.40.10">
    <property type="entry name" value="Immunoglobulins"/>
    <property type="match status" value="3"/>
</dbReference>
<evidence type="ECO:0000259" key="5">
    <source>
        <dbReference type="Pfam" id="PF02836"/>
    </source>
</evidence>
<evidence type="ECO:0000259" key="6">
    <source>
        <dbReference type="Pfam" id="PF02837"/>
    </source>
</evidence>
<dbReference type="InterPro" id="IPR051913">
    <property type="entry name" value="GH2_Domain-Containing"/>
</dbReference>
<evidence type="ECO:0000313" key="9">
    <source>
        <dbReference type="EMBL" id="KAF2640827.1"/>
    </source>
</evidence>
<dbReference type="InterPro" id="IPR006101">
    <property type="entry name" value="Glyco_hydro_2"/>
</dbReference>
<keyword evidence="2 9" id="KW-0378">Hydrolase</keyword>
<dbReference type="Pfam" id="PF00703">
    <property type="entry name" value="Glyco_hydro_2"/>
    <property type="match status" value="1"/>
</dbReference>
<dbReference type="InterPro" id="IPR040605">
    <property type="entry name" value="Glyco_hydro2_dom5"/>
</dbReference>
<dbReference type="Pfam" id="PF16355">
    <property type="entry name" value="DUF4982"/>
    <property type="match status" value="1"/>
</dbReference>
<dbReference type="SUPFAM" id="SSF51445">
    <property type="entry name" value="(Trans)glycosidases"/>
    <property type="match status" value="1"/>
</dbReference>
<dbReference type="PRINTS" id="PR00132">
    <property type="entry name" value="GLHYDRLASE2"/>
</dbReference>
<comment type="similarity">
    <text evidence="1">Belongs to the glycosyl hydrolase 2 family.</text>
</comment>
<dbReference type="Gene3D" id="3.20.20.80">
    <property type="entry name" value="Glycosidases"/>
    <property type="match status" value="1"/>
</dbReference>
<dbReference type="InterPro" id="IPR008979">
    <property type="entry name" value="Galactose-bd-like_sf"/>
</dbReference>
<reference evidence="9" key="1">
    <citation type="journal article" date="2020" name="Stud. Mycol.">
        <title>101 Dothideomycetes genomes: a test case for predicting lifestyles and emergence of pathogens.</title>
        <authorList>
            <person name="Haridas S."/>
            <person name="Albert R."/>
            <person name="Binder M."/>
            <person name="Bloem J."/>
            <person name="Labutti K."/>
            <person name="Salamov A."/>
            <person name="Andreopoulos B."/>
            <person name="Baker S."/>
            <person name="Barry K."/>
            <person name="Bills G."/>
            <person name="Bluhm B."/>
            <person name="Cannon C."/>
            <person name="Castanera R."/>
            <person name="Culley D."/>
            <person name="Daum C."/>
            <person name="Ezra D."/>
            <person name="Gonzalez J."/>
            <person name="Henrissat B."/>
            <person name="Kuo A."/>
            <person name="Liang C."/>
            <person name="Lipzen A."/>
            <person name="Lutzoni F."/>
            <person name="Magnuson J."/>
            <person name="Mondo S."/>
            <person name="Nolan M."/>
            <person name="Ohm R."/>
            <person name="Pangilinan J."/>
            <person name="Park H.-J."/>
            <person name="Ramirez L."/>
            <person name="Alfaro M."/>
            <person name="Sun H."/>
            <person name="Tritt A."/>
            <person name="Yoshinaga Y."/>
            <person name="Zwiers L.-H."/>
            <person name="Turgeon B."/>
            <person name="Goodwin S."/>
            <person name="Spatafora J."/>
            <person name="Crous P."/>
            <person name="Grigoriev I."/>
        </authorList>
    </citation>
    <scope>NUCLEOTIDE SEQUENCE</scope>
    <source>
        <strain evidence="9">CBS 473.64</strain>
    </source>
</reference>
<dbReference type="InterPro" id="IPR006104">
    <property type="entry name" value="Glyco_hydro_2_N"/>
</dbReference>
<dbReference type="InterPro" id="IPR006102">
    <property type="entry name" value="Ig-like_GH2"/>
</dbReference>
<gene>
    <name evidence="9" type="ORF">P280DRAFT_543685</name>
</gene>
<dbReference type="SUPFAM" id="SSF49373">
    <property type="entry name" value="Invasin/intimin cell-adhesion fragments"/>
    <property type="match status" value="1"/>
</dbReference>
<dbReference type="Pfam" id="PF02837">
    <property type="entry name" value="Glyco_hydro_2_N"/>
    <property type="match status" value="1"/>
</dbReference>
<evidence type="ECO:0000259" key="4">
    <source>
        <dbReference type="Pfam" id="PF00703"/>
    </source>
</evidence>
<accession>A0A6A6S0F5</accession>
<dbReference type="Pfam" id="PF18565">
    <property type="entry name" value="Glyco_hydro2_C5"/>
    <property type="match status" value="1"/>
</dbReference>
<evidence type="ECO:0000313" key="10">
    <source>
        <dbReference type="Proteomes" id="UP000799753"/>
    </source>
</evidence>
<dbReference type="InterPro" id="IPR032311">
    <property type="entry name" value="DUF4982"/>
</dbReference>
<dbReference type="PANTHER" id="PTHR42732:SF1">
    <property type="entry name" value="BETA-MANNOSIDASE"/>
    <property type="match status" value="1"/>
</dbReference>
<dbReference type="SUPFAM" id="SSF49785">
    <property type="entry name" value="Galactose-binding domain-like"/>
    <property type="match status" value="1"/>
</dbReference>
<evidence type="ECO:0000259" key="7">
    <source>
        <dbReference type="Pfam" id="PF16355"/>
    </source>
</evidence>
<dbReference type="InterPro" id="IPR013783">
    <property type="entry name" value="Ig-like_fold"/>
</dbReference>
<proteinExistence type="inferred from homology"/>
<evidence type="ECO:0000256" key="3">
    <source>
        <dbReference type="ARBA" id="ARBA00023295"/>
    </source>
</evidence>
<evidence type="ECO:0000256" key="2">
    <source>
        <dbReference type="ARBA" id="ARBA00022801"/>
    </source>
</evidence>
<dbReference type="Proteomes" id="UP000799753">
    <property type="component" value="Unassembled WGS sequence"/>
</dbReference>
<feature type="domain" description="Glycoside hydrolase family 2 immunoglobulin-like beta-sandwich" evidence="4">
    <location>
        <begin position="237"/>
        <end position="348"/>
    </location>
</feature>
<dbReference type="InterPro" id="IPR006103">
    <property type="entry name" value="Glyco_hydro_2_cat"/>
</dbReference>
<dbReference type="InterPro" id="IPR017853">
    <property type="entry name" value="GH"/>
</dbReference>
<feature type="domain" description="Glycoside hydrolase family 2 catalytic" evidence="5">
    <location>
        <begin position="357"/>
        <end position="516"/>
    </location>
</feature>
<dbReference type="NCBIfam" id="NF041463">
    <property type="entry name" value="GalB"/>
    <property type="match status" value="1"/>
</dbReference>
<name>A0A6A6S0F5_9PLEO</name>
<evidence type="ECO:0000259" key="8">
    <source>
        <dbReference type="Pfam" id="PF18565"/>
    </source>
</evidence>
<feature type="domain" description="Glycoside hydrolase family 2" evidence="8">
    <location>
        <begin position="769"/>
        <end position="870"/>
    </location>
</feature>
<evidence type="ECO:0000256" key="1">
    <source>
        <dbReference type="ARBA" id="ARBA00007401"/>
    </source>
</evidence>
<dbReference type="AlphaFoldDB" id="A0A6A6S0F5"/>
<organism evidence="9 10">
    <name type="scientific">Massarina eburnea CBS 473.64</name>
    <dbReference type="NCBI Taxonomy" id="1395130"/>
    <lineage>
        <taxon>Eukaryota</taxon>
        <taxon>Fungi</taxon>
        <taxon>Dikarya</taxon>
        <taxon>Ascomycota</taxon>
        <taxon>Pezizomycotina</taxon>
        <taxon>Dothideomycetes</taxon>
        <taxon>Pleosporomycetidae</taxon>
        <taxon>Pleosporales</taxon>
        <taxon>Massarineae</taxon>
        <taxon>Massarinaceae</taxon>
        <taxon>Massarina</taxon>
    </lineage>
</organism>
<dbReference type="SUPFAM" id="SSF49303">
    <property type="entry name" value="beta-Galactosidase/glucuronidase domain"/>
    <property type="match status" value="1"/>
</dbReference>
<keyword evidence="10" id="KW-1185">Reference proteome</keyword>
<sequence>MRNAVSLSLDPTSGRVRVSLNSNWRFQRTEYNPDQLVYDTRPDISYLNGSDAQVLKPYILASANDFIKDASNRHERPDGEPGSNITFVKVNFDDNSWENVTLPHDWAIKGPFYTGDNVPVGGGMGRLPSHGVGWYRREVDLLPADQGKRIYLDIDGAQSYAMVWLNGHLVGGWPYGYASFRLDLTPYVNFNGVNLLAIRVDNPKDSSRWYPGGGIYRNVWLTKVEPVAVSHWGTYVVTDNVTQGSATVKMVIQLEKNSNSTQIIDIATDIHEFVTKTGSRGEKVAQFPRFTRSFNSSGKRTTTQYTTVSKPLLWGPWSAQRPNLYVAVTRLCIQNQTVDTYETQFGIRIFEYSSSEGLLVNGQKVKIQGVNNHHDLGAIGAAFNVRAATRQLEILKTMGCNAIRMSHNPPAPELLDLTDRLGFLVMNEIFDSWQMNKTKNDFHLIFDDWHEPDLRSFIRRDRNHPSIFAWSIGNEVGEQYTNETGAAVAKVLHDIVHEEDPTRPVTASMNYAKPYMTFPKELDVLSLNYQGEGIRDAPAYAHLSGTKTPPLYPDFHAAFPEKLLMTSESAAALSTRGTYMFPVLNGTSAPVNDTSGGNSTTLRVSAYELYSADFGSSPDKVFSAQDHNPYVAGEFVWSGFDYLGEPTPYYTARSSYFGPIDLAGFPKDRFYLYQSRWAPEIKSAHILPHWTWPDRVGQVTPVHVFSSANEAELFLNGRSLGKRRKTEYEYRFRWDTVVYEPGELRVVTYKNGTEWASASKRTVGLAAKLRVSADRTDIAADGLDLSFVKVEVLDKDGHVVPEASNSITFDVEGVGKLVATDNGDPADFTAFPERTRKAFSGLVLGIIKGTGVAGSIKVTASAPGLQSGEATVQTQ</sequence>
<keyword evidence="3" id="KW-0326">Glycosidase</keyword>
<feature type="domain" description="Glycosyl hydrolases family 2 sugar binding" evidence="6">
    <location>
        <begin position="98"/>
        <end position="222"/>
    </location>
</feature>
<dbReference type="Gene3D" id="2.60.120.260">
    <property type="entry name" value="Galactose-binding domain-like"/>
    <property type="match status" value="1"/>
</dbReference>
<dbReference type="Pfam" id="PF02836">
    <property type="entry name" value="Glyco_hydro_2_C"/>
    <property type="match status" value="1"/>
</dbReference>
<dbReference type="OrthoDB" id="408532at2759"/>